<evidence type="ECO:0000313" key="3">
    <source>
        <dbReference type="Proteomes" id="UP001168098"/>
    </source>
</evidence>
<feature type="compositionally biased region" description="Polar residues" evidence="1">
    <location>
        <begin position="280"/>
        <end position="315"/>
    </location>
</feature>
<evidence type="ECO:0008006" key="4">
    <source>
        <dbReference type="Google" id="ProtNLM"/>
    </source>
</evidence>
<feature type="compositionally biased region" description="Basic and acidic residues" evidence="1">
    <location>
        <begin position="370"/>
        <end position="383"/>
    </location>
</feature>
<feature type="compositionally biased region" description="Basic and acidic residues" evidence="1">
    <location>
        <begin position="513"/>
        <end position="531"/>
    </location>
</feature>
<feature type="region of interest" description="Disordered" evidence="1">
    <location>
        <begin position="647"/>
        <end position="668"/>
    </location>
</feature>
<feature type="region of interest" description="Disordered" evidence="1">
    <location>
        <begin position="819"/>
        <end position="998"/>
    </location>
</feature>
<dbReference type="Proteomes" id="UP001168098">
    <property type="component" value="Unassembled WGS sequence"/>
</dbReference>
<name>A0AA39DNY0_VITRO</name>
<feature type="compositionally biased region" description="Basic residues" evidence="1">
    <location>
        <begin position="498"/>
        <end position="512"/>
    </location>
</feature>
<feature type="compositionally biased region" description="Polar residues" evidence="1">
    <location>
        <begin position="927"/>
        <end position="970"/>
    </location>
</feature>
<dbReference type="AlphaFoldDB" id="A0AA39DNY0"/>
<feature type="region of interest" description="Disordered" evidence="1">
    <location>
        <begin position="365"/>
        <end position="531"/>
    </location>
</feature>
<feature type="compositionally biased region" description="Basic and acidic residues" evidence="1">
    <location>
        <begin position="404"/>
        <end position="432"/>
    </location>
</feature>
<proteinExistence type="predicted"/>
<reference evidence="2 3" key="1">
    <citation type="journal article" date="2023" name="BMC Biotechnol.">
        <title>Vitis rotundifolia cv Carlos genome sequencing.</title>
        <authorList>
            <person name="Huff M."/>
            <person name="Hulse-Kemp A."/>
            <person name="Scheffler B."/>
            <person name="Youngblood R."/>
            <person name="Simpson S."/>
            <person name="Babiker E."/>
            <person name="Staton M."/>
        </authorList>
    </citation>
    <scope>NUCLEOTIDE SEQUENCE [LARGE SCALE GENOMIC DNA]</scope>
    <source>
        <tissue evidence="2">Leaf</tissue>
    </source>
</reference>
<keyword evidence="3" id="KW-1185">Reference proteome</keyword>
<feature type="region of interest" description="Disordered" evidence="1">
    <location>
        <begin position="107"/>
        <end position="154"/>
    </location>
</feature>
<feature type="region of interest" description="Disordered" evidence="1">
    <location>
        <begin position="280"/>
        <end position="320"/>
    </location>
</feature>
<comment type="caution">
    <text evidence="2">The sequence shown here is derived from an EMBL/GenBank/DDBJ whole genome shotgun (WGS) entry which is preliminary data.</text>
</comment>
<evidence type="ECO:0000256" key="1">
    <source>
        <dbReference type="SAM" id="MobiDB-lite"/>
    </source>
</evidence>
<accession>A0AA39DNY0</accession>
<organism evidence="2 3">
    <name type="scientific">Vitis rotundifolia</name>
    <name type="common">Muscadine grape</name>
    <dbReference type="NCBI Taxonomy" id="103349"/>
    <lineage>
        <taxon>Eukaryota</taxon>
        <taxon>Viridiplantae</taxon>
        <taxon>Streptophyta</taxon>
        <taxon>Embryophyta</taxon>
        <taxon>Tracheophyta</taxon>
        <taxon>Spermatophyta</taxon>
        <taxon>Magnoliopsida</taxon>
        <taxon>eudicotyledons</taxon>
        <taxon>Gunneridae</taxon>
        <taxon>Pentapetalae</taxon>
        <taxon>rosids</taxon>
        <taxon>Vitales</taxon>
        <taxon>Vitaceae</taxon>
        <taxon>Viteae</taxon>
        <taxon>Vitis</taxon>
    </lineage>
</organism>
<dbReference type="PANTHER" id="PTHR31008:SF0">
    <property type="entry name" value="CSL1"/>
    <property type="match status" value="1"/>
</dbReference>
<feature type="compositionally biased region" description="Basic and acidic residues" evidence="1">
    <location>
        <begin position="819"/>
        <end position="830"/>
    </location>
</feature>
<feature type="compositionally biased region" description="Polar residues" evidence="1">
    <location>
        <begin position="123"/>
        <end position="134"/>
    </location>
</feature>
<dbReference type="PANTHER" id="PTHR31008">
    <property type="entry name" value="COP1-INTERACTING PROTEIN-RELATED"/>
    <property type="match status" value="1"/>
</dbReference>
<sequence length="998" mass="110309">MDSKTHLDYALFQLTPTRTRCDLVIFSGAITEKLASGLLEPFISHLKFAKDQISKGGYSIKLLPPATDASWFTKATFERFVRFVSTPEVLERFVSIEKEISNIESSVQSNELANTHGAEQTEEAGSQSAANGNTRKPDDSSKLKADVEGTDDVQEENSKIRLQRLMETRKALLRREQAMAYARAFVAGFQIDNIDDLISFADAFGASRLREACINFKELCKKKHADGLWMDELAAVKACSPSELSYMGAPAVILTSENGASGQNITLNFPTLSASMTNGSLDASKSDTTTSHASSDGNKDNNSPASDQTPSTTAKVQLPMPWTNQIPQYMYNFQGPMQQMPPYQGYPFPGMQPIPPYYPANMQWPPNVDESGRPLVREPDHRQNQKSSSGKKERASNGKGRGTPGEDRAESTDSDSKSDSDADIQQDSKHSSTDSSYKKKHRRKSSRTVVIRNINYITSKRRDGEKDGVSGESSSDEDEVIDGDALKQKVDEAVGSLKKLHKPNSRHHKKRGGDKNHLTGDKDLAADASEVEKRNDNWDAFQTLLTIDDESTTNGFRKQHSADVQDEQFMIKTSEDTVPFAVKHAVELESEKFTVQQRVASDSFVVTKKDGGNEVSNNLKDFQNDENFHPSIKRRDCENEEFLFPQRLKESGTDVPGSLADCTSESSTIKKGSSEDWFVAKHSGESKNHNATSEHRIFDGDYSSSEVDVCSYSEKSRKDALIDDSFMVQARSSADDQYYSQRRTDLSMDSDLIVAAQTENINPDTSPDKLGVSGAYEPDDLCMVLERDSELESGGVSYSPEIDYGIDISFSETDKKCPAIEINNHEDEKSPLSSNNKNTADLGAKNPGKEARSKVRGPLGKSKPELIYKSKKPSTISRPTVQKSKLEKEEENRKKMEELLIQRQRRIAERTAASGSTHAASKKVPTDSKTANASPKLNKHPSQSTTRETNRLNSHKPSITSSAMDQTVSGQIKHKEGSALLKSAQLKNPSQKMNGVVA</sequence>
<evidence type="ECO:0000313" key="2">
    <source>
        <dbReference type="EMBL" id="KAJ9690385.1"/>
    </source>
</evidence>
<protein>
    <recommendedName>
        <fullName evidence="4">COP1-interacting protein 7</fullName>
    </recommendedName>
</protein>
<feature type="compositionally biased region" description="Polar residues" evidence="1">
    <location>
        <begin position="985"/>
        <end position="998"/>
    </location>
</feature>
<feature type="compositionally biased region" description="Basic and acidic residues" evidence="1">
    <location>
        <begin position="135"/>
        <end position="147"/>
    </location>
</feature>
<gene>
    <name evidence="2" type="ORF">PVL29_012834</name>
</gene>
<feature type="compositionally biased region" description="Basic and acidic residues" evidence="1">
    <location>
        <begin position="884"/>
        <end position="900"/>
    </location>
</feature>
<feature type="compositionally biased region" description="Polar residues" evidence="1">
    <location>
        <begin position="873"/>
        <end position="882"/>
    </location>
</feature>
<feature type="compositionally biased region" description="Basic and acidic residues" evidence="1">
    <location>
        <begin position="460"/>
        <end position="469"/>
    </location>
</feature>
<dbReference type="EMBL" id="JARBHA010000010">
    <property type="protein sequence ID" value="KAJ9690385.1"/>
    <property type="molecule type" value="Genomic_DNA"/>
</dbReference>